<proteinExistence type="predicted"/>
<feature type="chain" id="PRO_5047046442" description="LPP20 lipoprotein" evidence="1">
    <location>
        <begin position="20"/>
        <end position="137"/>
    </location>
</feature>
<dbReference type="Gene3D" id="3.10.28.20">
    <property type="entry name" value="Acetamidase/Formamidase-like domains"/>
    <property type="match status" value="1"/>
</dbReference>
<keyword evidence="3" id="KW-1185">Reference proteome</keyword>
<protein>
    <recommendedName>
        <fullName evidence="4">LPP20 lipoprotein</fullName>
    </recommendedName>
</protein>
<evidence type="ECO:0008006" key="4">
    <source>
        <dbReference type="Google" id="ProtNLM"/>
    </source>
</evidence>
<comment type="caution">
    <text evidence="2">The sequence shown here is derived from an EMBL/GenBank/DDBJ whole genome shotgun (WGS) entry which is preliminary data.</text>
</comment>
<gene>
    <name evidence="2" type="ORF">GCM10007878_11500</name>
</gene>
<dbReference type="PROSITE" id="PS51257">
    <property type="entry name" value="PROKAR_LIPOPROTEIN"/>
    <property type="match status" value="1"/>
</dbReference>
<accession>A0ABQ5ZU66</accession>
<dbReference type="RefSeq" id="WP_027850028.1">
    <property type="nucleotide sequence ID" value="NZ_BSOR01000016.1"/>
</dbReference>
<keyword evidence="1" id="KW-0732">Signal</keyword>
<feature type="signal peptide" evidence="1">
    <location>
        <begin position="1"/>
        <end position="19"/>
    </location>
</feature>
<dbReference type="EMBL" id="BSOR01000016">
    <property type="protein sequence ID" value="GLR63715.1"/>
    <property type="molecule type" value="Genomic_DNA"/>
</dbReference>
<organism evidence="2 3">
    <name type="scientific">Marinospirillum insulare</name>
    <dbReference type="NCBI Taxonomy" id="217169"/>
    <lineage>
        <taxon>Bacteria</taxon>
        <taxon>Pseudomonadati</taxon>
        <taxon>Pseudomonadota</taxon>
        <taxon>Gammaproteobacteria</taxon>
        <taxon>Oceanospirillales</taxon>
        <taxon>Oceanospirillaceae</taxon>
        <taxon>Marinospirillum</taxon>
    </lineage>
</organism>
<evidence type="ECO:0000256" key="1">
    <source>
        <dbReference type="SAM" id="SignalP"/>
    </source>
</evidence>
<name>A0ABQ5ZU66_9GAMM</name>
<evidence type="ECO:0000313" key="2">
    <source>
        <dbReference type="EMBL" id="GLR63715.1"/>
    </source>
</evidence>
<evidence type="ECO:0000313" key="3">
    <source>
        <dbReference type="Proteomes" id="UP001156682"/>
    </source>
</evidence>
<reference evidence="3" key="1">
    <citation type="journal article" date="2019" name="Int. J. Syst. Evol. Microbiol.">
        <title>The Global Catalogue of Microorganisms (GCM) 10K type strain sequencing project: providing services to taxonomists for standard genome sequencing and annotation.</title>
        <authorList>
            <consortium name="The Broad Institute Genomics Platform"/>
            <consortium name="The Broad Institute Genome Sequencing Center for Infectious Disease"/>
            <person name="Wu L."/>
            <person name="Ma J."/>
        </authorList>
    </citation>
    <scope>NUCLEOTIDE SEQUENCE [LARGE SCALE GENOMIC DNA]</scope>
    <source>
        <strain evidence="3">NBRC 100033</strain>
    </source>
</reference>
<dbReference type="Proteomes" id="UP001156682">
    <property type="component" value="Unassembled WGS sequence"/>
</dbReference>
<sequence>MKNLLKALLMTLLATSLLACVSQPQQPAQPIGPQRPAWIDNPQSVGDIVGLGRAGYHFKGAAAQRELATSRALDEIARQMGVTVSNVLVASRQATNTSHSSSLATSTEQTVKGNVVNAVVHGEWKEGDTLYILMVGR</sequence>